<dbReference type="Pfam" id="PF04488">
    <property type="entry name" value="Gly_transf_sug"/>
    <property type="match status" value="1"/>
</dbReference>
<dbReference type="EMBL" id="BRXW01000161">
    <property type="protein sequence ID" value="GMI11343.1"/>
    <property type="molecule type" value="Genomic_DNA"/>
</dbReference>
<dbReference type="InterPro" id="IPR007577">
    <property type="entry name" value="GlycoTrfase_DXD_sugar-bd_CS"/>
</dbReference>
<evidence type="ECO:0000313" key="2">
    <source>
        <dbReference type="Proteomes" id="UP001165122"/>
    </source>
</evidence>
<comment type="caution">
    <text evidence="1">The sequence shown here is derived from an EMBL/GenBank/DDBJ whole genome shotgun (WGS) entry which is preliminary data.</text>
</comment>
<gene>
    <name evidence="1" type="ORF">TrLO_g7772</name>
</gene>
<dbReference type="AlphaFoldDB" id="A0A9W7KTR1"/>
<sequence length="75" mass="8810">MVEPRLLPYFINEKLGMFKADMCRVAALYLNGGYYLDIDLGVVEPIIFDNPRIKFSTMREAYNEWVHKTMPPGYF</sequence>
<dbReference type="SUPFAM" id="SSF53448">
    <property type="entry name" value="Nucleotide-diphospho-sugar transferases"/>
    <property type="match status" value="1"/>
</dbReference>
<dbReference type="OrthoDB" id="409543at2759"/>
<accession>A0A9W7KTR1</accession>
<organism evidence="1 2">
    <name type="scientific">Triparma laevis f. longispina</name>
    <dbReference type="NCBI Taxonomy" id="1714387"/>
    <lineage>
        <taxon>Eukaryota</taxon>
        <taxon>Sar</taxon>
        <taxon>Stramenopiles</taxon>
        <taxon>Ochrophyta</taxon>
        <taxon>Bolidophyceae</taxon>
        <taxon>Parmales</taxon>
        <taxon>Triparmaceae</taxon>
        <taxon>Triparma</taxon>
    </lineage>
</organism>
<evidence type="ECO:0008006" key="3">
    <source>
        <dbReference type="Google" id="ProtNLM"/>
    </source>
</evidence>
<evidence type="ECO:0000313" key="1">
    <source>
        <dbReference type="EMBL" id="GMI11343.1"/>
    </source>
</evidence>
<reference evidence="2" key="1">
    <citation type="journal article" date="2023" name="Commun. Biol.">
        <title>Genome analysis of Parmales, the sister group of diatoms, reveals the evolutionary specialization of diatoms from phago-mixotrophs to photoautotrophs.</title>
        <authorList>
            <person name="Ban H."/>
            <person name="Sato S."/>
            <person name="Yoshikawa S."/>
            <person name="Yamada K."/>
            <person name="Nakamura Y."/>
            <person name="Ichinomiya M."/>
            <person name="Sato N."/>
            <person name="Blanc-Mathieu R."/>
            <person name="Endo H."/>
            <person name="Kuwata A."/>
            <person name="Ogata H."/>
        </authorList>
    </citation>
    <scope>NUCLEOTIDE SEQUENCE [LARGE SCALE GENOMIC DNA]</scope>
    <source>
        <strain evidence="2">NIES 3700</strain>
    </source>
</reference>
<dbReference type="InterPro" id="IPR029044">
    <property type="entry name" value="Nucleotide-diphossugar_trans"/>
</dbReference>
<protein>
    <recommendedName>
        <fullName evidence="3">Glycosyltransferase</fullName>
    </recommendedName>
</protein>
<proteinExistence type="predicted"/>
<name>A0A9W7KTR1_9STRA</name>
<dbReference type="Proteomes" id="UP001165122">
    <property type="component" value="Unassembled WGS sequence"/>
</dbReference>
<keyword evidence="2" id="KW-1185">Reference proteome</keyword>
<dbReference type="Gene3D" id="3.90.550.20">
    <property type="match status" value="1"/>
</dbReference>